<evidence type="ECO:0000256" key="7">
    <source>
        <dbReference type="ARBA" id="ARBA00023717"/>
    </source>
</evidence>
<reference evidence="9 10" key="1">
    <citation type="submission" date="2023-07" db="EMBL/GenBank/DDBJ databases">
        <title>Sorghum-associated microbial communities from plants grown in Nebraska, USA.</title>
        <authorList>
            <person name="Schachtman D."/>
        </authorList>
    </citation>
    <scope>NUCLEOTIDE SEQUENCE [LARGE SCALE GENOMIC DNA]</scope>
    <source>
        <strain evidence="9 10">4272</strain>
    </source>
</reference>
<dbReference type="PANTHER" id="PTHR11941:SF169">
    <property type="entry name" value="(7AS)-7A-METHYL-1,5-DIOXO-2,3,5,6,7,7A-HEXAHYDRO-1H-INDENE-CARBOXYL-COA HYDROLASE"/>
    <property type="match status" value="1"/>
</dbReference>
<comment type="caution">
    <text evidence="9">The sequence shown here is derived from an EMBL/GenBank/DDBJ whole genome shotgun (WGS) entry which is preliminary data.</text>
</comment>
<keyword evidence="4" id="KW-0443">Lipid metabolism</keyword>
<dbReference type="CDD" id="cd06558">
    <property type="entry name" value="crotonase-like"/>
    <property type="match status" value="1"/>
</dbReference>
<dbReference type="PANTHER" id="PTHR11941">
    <property type="entry name" value="ENOYL-COA HYDRATASE-RELATED"/>
    <property type="match status" value="1"/>
</dbReference>
<dbReference type="InterPro" id="IPR018376">
    <property type="entry name" value="Enoyl-CoA_hyd/isom_CS"/>
</dbReference>
<evidence type="ECO:0000256" key="6">
    <source>
        <dbReference type="ARBA" id="ARBA00023709"/>
    </source>
</evidence>
<evidence type="ECO:0000256" key="3">
    <source>
        <dbReference type="ARBA" id="ARBA00022832"/>
    </source>
</evidence>
<dbReference type="InterPro" id="IPR029045">
    <property type="entry name" value="ClpP/crotonase-like_dom_sf"/>
</dbReference>
<gene>
    <name evidence="9" type="ORF">J2W56_001070</name>
</gene>
<evidence type="ECO:0000256" key="4">
    <source>
        <dbReference type="ARBA" id="ARBA00023098"/>
    </source>
</evidence>
<dbReference type="InterPro" id="IPR014748">
    <property type="entry name" value="Enoyl-CoA_hydra_C"/>
</dbReference>
<dbReference type="Pfam" id="PF00378">
    <property type="entry name" value="ECH_1"/>
    <property type="match status" value="1"/>
</dbReference>
<comment type="catalytic activity">
    <reaction evidence="7">
        <text>a 4-saturated-(3S)-3-hydroxyacyl-CoA = a (3E)-enoyl-CoA + H2O</text>
        <dbReference type="Rhea" id="RHEA:20724"/>
        <dbReference type="ChEBI" id="CHEBI:15377"/>
        <dbReference type="ChEBI" id="CHEBI:58521"/>
        <dbReference type="ChEBI" id="CHEBI:137480"/>
        <dbReference type="EC" id="4.2.1.17"/>
    </reaction>
</comment>
<evidence type="ECO:0000256" key="5">
    <source>
        <dbReference type="ARBA" id="ARBA00023239"/>
    </source>
</evidence>
<dbReference type="RefSeq" id="WP_310399100.1">
    <property type="nucleotide sequence ID" value="NZ_JAVDWW010000001.1"/>
</dbReference>
<evidence type="ECO:0000256" key="1">
    <source>
        <dbReference type="ARBA" id="ARBA00002994"/>
    </source>
</evidence>
<name>A0ABU1XBE4_9NOCA</name>
<dbReference type="Gene3D" id="3.90.226.10">
    <property type="entry name" value="2-enoyl-CoA Hydratase, Chain A, domain 1"/>
    <property type="match status" value="1"/>
</dbReference>
<dbReference type="PROSITE" id="PS00166">
    <property type="entry name" value="ENOYL_COA_HYDRATASE"/>
    <property type="match status" value="1"/>
</dbReference>
<organism evidence="9 10">
    <name type="scientific">Nocardia kruczakiae</name>
    <dbReference type="NCBI Taxonomy" id="261477"/>
    <lineage>
        <taxon>Bacteria</taxon>
        <taxon>Bacillati</taxon>
        <taxon>Actinomycetota</taxon>
        <taxon>Actinomycetes</taxon>
        <taxon>Mycobacteriales</taxon>
        <taxon>Nocardiaceae</taxon>
        <taxon>Nocardia</taxon>
    </lineage>
</organism>
<accession>A0ABU1XBE4</accession>
<evidence type="ECO:0000313" key="9">
    <source>
        <dbReference type="EMBL" id="MDR7167352.1"/>
    </source>
</evidence>
<keyword evidence="10" id="KW-1185">Reference proteome</keyword>
<keyword evidence="3" id="KW-0276">Fatty acid metabolism</keyword>
<dbReference type="Proteomes" id="UP001251217">
    <property type="component" value="Unassembled WGS sequence"/>
</dbReference>
<dbReference type="InterPro" id="IPR001753">
    <property type="entry name" value="Enoyl-CoA_hydra/iso"/>
</dbReference>
<protein>
    <submittedName>
        <fullName evidence="9">Enoyl-CoA hydratase/carnithine racemase</fullName>
    </submittedName>
</protein>
<evidence type="ECO:0000256" key="8">
    <source>
        <dbReference type="RuleBase" id="RU003707"/>
    </source>
</evidence>
<proteinExistence type="inferred from homology"/>
<evidence type="ECO:0000256" key="2">
    <source>
        <dbReference type="ARBA" id="ARBA00005254"/>
    </source>
</evidence>
<comment type="similarity">
    <text evidence="2 8">Belongs to the enoyl-CoA hydratase/isomerase family.</text>
</comment>
<evidence type="ECO:0000313" key="10">
    <source>
        <dbReference type="Proteomes" id="UP001251217"/>
    </source>
</evidence>
<keyword evidence="5" id="KW-0456">Lyase</keyword>
<dbReference type="SUPFAM" id="SSF52096">
    <property type="entry name" value="ClpP/crotonase"/>
    <property type="match status" value="1"/>
</dbReference>
<comment type="function">
    <text evidence="1">Could possibly oxidize fatty acids using specific components.</text>
</comment>
<dbReference type="EMBL" id="JAVDWW010000001">
    <property type="protein sequence ID" value="MDR7167352.1"/>
    <property type="molecule type" value="Genomic_DNA"/>
</dbReference>
<comment type="catalytic activity">
    <reaction evidence="6">
        <text>a (3S)-3-hydroxyacyl-CoA = a (2E)-enoyl-CoA + H2O</text>
        <dbReference type="Rhea" id="RHEA:16105"/>
        <dbReference type="ChEBI" id="CHEBI:15377"/>
        <dbReference type="ChEBI" id="CHEBI:57318"/>
        <dbReference type="ChEBI" id="CHEBI:58856"/>
        <dbReference type="EC" id="4.2.1.17"/>
    </reaction>
</comment>
<sequence length="249" mass="26587">MTVHQELDDHILVVRIDRPAKRNAIDGATARGIDAALNRLDDDPNVWVGVLTGAADLFSAGTDLVDWQGAKTDRGGEYGMIRRRRRKPLIAAVEGVAFGGGFEIALACDIIVAARNARFGLPETRRGLIASSGALFRASRALPPHVATDLLISGAELSGERAYSLGLASRLAEPGQALGLAVEVARQICLSSPFAVQTSLQALAVQLEAADEKGWDATERAVEAIMTAQDKEEGIAAFLEKRPPVWRGR</sequence>
<dbReference type="Gene3D" id="1.10.12.10">
    <property type="entry name" value="Lyase 2-enoyl-coa Hydratase, Chain A, domain 2"/>
    <property type="match status" value="1"/>
</dbReference>